<comment type="subcellular location">
    <subcellularLocation>
        <location evidence="1">Mitochondrion</location>
    </subcellularLocation>
</comment>
<dbReference type="Gene3D" id="1.10.240.10">
    <property type="entry name" value="Tyrosyl-Transfer RNA Synthetase"/>
    <property type="match status" value="1"/>
</dbReference>
<keyword evidence="8 11" id="KW-0030">Aminoacyl-tRNA synthetase</keyword>
<evidence type="ECO:0000313" key="14">
    <source>
        <dbReference type="Proteomes" id="UP000316726"/>
    </source>
</evidence>
<reference evidence="13 14" key="1">
    <citation type="submission" date="2018-07" db="EMBL/GenBank/DDBJ databases">
        <title>The complete nuclear genome of the prasinophyte Chloropicon primus (CCMP1205).</title>
        <authorList>
            <person name="Pombert J.-F."/>
            <person name="Otis C."/>
            <person name="Turmel M."/>
            <person name="Lemieux C."/>
        </authorList>
    </citation>
    <scope>NUCLEOTIDE SEQUENCE [LARGE SCALE GENOMIC DNA]</scope>
    <source>
        <strain evidence="13 14">CCMP1205</strain>
    </source>
</reference>
<evidence type="ECO:0000313" key="13">
    <source>
        <dbReference type="EMBL" id="QDZ25661.1"/>
    </source>
</evidence>
<gene>
    <name evidence="13" type="ORF">A3770_18p81790</name>
</gene>
<dbReference type="GO" id="GO:0009507">
    <property type="term" value="C:chloroplast"/>
    <property type="evidence" value="ECO:0007669"/>
    <property type="project" value="TreeGrafter"/>
</dbReference>
<dbReference type="PANTHER" id="PTHR43766">
    <property type="entry name" value="TRYPTOPHAN--TRNA LIGASE, MITOCHONDRIAL"/>
    <property type="match status" value="1"/>
</dbReference>
<dbReference type="InterPro" id="IPR050203">
    <property type="entry name" value="Trp-tRNA_synthetase"/>
</dbReference>
<dbReference type="GO" id="GO:0009791">
    <property type="term" value="P:post-embryonic development"/>
    <property type="evidence" value="ECO:0007669"/>
    <property type="project" value="UniProtKB-ARBA"/>
</dbReference>
<dbReference type="InterPro" id="IPR001412">
    <property type="entry name" value="aa-tRNA-synth_I_CS"/>
</dbReference>
<dbReference type="PROSITE" id="PS00178">
    <property type="entry name" value="AA_TRNA_LIGASE_I"/>
    <property type="match status" value="1"/>
</dbReference>
<organism evidence="13 14">
    <name type="scientific">Chloropicon primus</name>
    <dbReference type="NCBI Taxonomy" id="1764295"/>
    <lineage>
        <taxon>Eukaryota</taxon>
        <taxon>Viridiplantae</taxon>
        <taxon>Chlorophyta</taxon>
        <taxon>Chloropicophyceae</taxon>
        <taxon>Chloropicales</taxon>
        <taxon>Chloropicaceae</taxon>
        <taxon>Chloropicon</taxon>
    </lineage>
</organism>
<evidence type="ECO:0000256" key="7">
    <source>
        <dbReference type="ARBA" id="ARBA00022917"/>
    </source>
</evidence>
<dbReference type="InterPro" id="IPR002306">
    <property type="entry name" value="Trp-tRNA-ligase"/>
</dbReference>
<protein>
    <recommendedName>
        <fullName evidence="3">tryptophan--tRNA ligase</fullName>
        <ecNumber evidence="3">6.1.1.2</ecNumber>
    </recommendedName>
    <alternativeName>
        <fullName evidence="9">Tryptophanyl-tRNA synthetase</fullName>
    </alternativeName>
</protein>
<dbReference type="FunFam" id="1.10.240.10:FF:000002">
    <property type="entry name" value="Tryptophan--tRNA ligase"/>
    <property type="match status" value="1"/>
</dbReference>
<dbReference type="OrthoDB" id="15808at2759"/>
<dbReference type="PRINTS" id="PR01039">
    <property type="entry name" value="TRNASYNTHTRP"/>
</dbReference>
<dbReference type="InterPro" id="IPR002305">
    <property type="entry name" value="aa-tRNA-synth_Ic"/>
</dbReference>
<dbReference type="Proteomes" id="UP000316726">
    <property type="component" value="Chromosome 18"/>
</dbReference>
<keyword evidence="4 11" id="KW-0436">Ligase</keyword>
<name>A0A5B8MZ84_9CHLO</name>
<dbReference type="GO" id="GO:0005524">
    <property type="term" value="F:ATP binding"/>
    <property type="evidence" value="ECO:0007669"/>
    <property type="project" value="UniProtKB-KW"/>
</dbReference>
<dbReference type="EC" id="6.1.1.2" evidence="3"/>
<evidence type="ECO:0000256" key="12">
    <source>
        <dbReference type="SAM" id="MobiDB-lite"/>
    </source>
</evidence>
<dbReference type="CDD" id="cd00806">
    <property type="entry name" value="TrpRS_core"/>
    <property type="match status" value="1"/>
</dbReference>
<keyword evidence="5 11" id="KW-0547">Nucleotide-binding</keyword>
<dbReference type="STRING" id="1764295.A0A5B8MZ84"/>
<comment type="catalytic activity">
    <reaction evidence="10">
        <text>tRNA(Trp) + L-tryptophan + ATP = L-tryptophyl-tRNA(Trp) + AMP + diphosphate + H(+)</text>
        <dbReference type="Rhea" id="RHEA:24080"/>
        <dbReference type="Rhea" id="RHEA-COMP:9671"/>
        <dbReference type="Rhea" id="RHEA-COMP:9705"/>
        <dbReference type="ChEBI" id="CHEBI:15378"/>
        <dbReference type="ChEBI" id="CHEBI:30616"/>
        <dbReference type="ChEBI" id="CHEBI:33019"/>
        <dbReference type="ChEBI" id="CHEBI:57912"/>
        <dbReference type="ChEBI" id="CHEBI:78442"/>
        <dbReference type="ChEBI" id="CHEBI:78535"/>
        <dbReference type="ChEBI" id="CHEBI:456215"/>
        <dbReference type="EC" id="6.1.1.2"/>
    </reaction>
</comment>
<evidence type="ECO:0000256" key="4">
    <source>
        <dbReference type="ARBA" id="ARBA00022598"/>
    </source>
</evidence>
<dbReference type="PANTHER" id="PTHR43766:SF1">
    <property type="entry name" value="TRYPTOPHAN--TRNA LIGASE, MITOCHONDRIAL"/>
    <property type="match status" value="1"/>
</dbReference>
<feature type="region of interest" description="Disordered" evidence="12">
    <location>
        <begin position="27"/>
        <end position="56"/>
    </location>
</feature>
<keyword evidence="6 11" id="KW-0067">ATP-binding</keyword>
<evidence type="ECO:0000256" key="5">
    <source>
        <dbReference type="ARBA" id="ARBA00022741"/>
    </source>
</evidence>
<evidence type="ECO:0000256" key="11">
    <source>
        <dbReference type="RuleBase" id="RU363036"/>
    </source>
</evidence>
<dbReference type="Pfam" id="PF00579">
    <property type="entry name" value="tRNA-synt_1b"/>
    <property type="match status" value="1"/>
</dbReference>
<evidence type="ECO:0000256" key="3">
    <source>
        <dbReference type="ARBA" id="ARBA00013161"/>
    </source>
</evidence>
<dbReference type="InterPro" id="IPR024109">
    <property type="entry name" value="Trp-tRNA-ligase_bac-type"/>
</dbReference>
<evidence type="ECO:0000256" key="8">
    <source>
        <dbReference type="ARBA" id="ARBA00023146"/>
    </source>
</evidence>
<evidence type="ECO:0000256" key="10">
    <source>
        <dbReference type="ARBA" id="ARBA00049929"/>
    </source>
</evidence>
<dbReference type="InterPro" id="IPR014729">
    <property type="entry name" value="Rossmann-like_a/b/a_fold"/>
</dbReference>
<dbReference type="NCBIfam" id="TIGR00233">
    <property type="entry name" value="trpS"/>
    <property type="match status" value="1"/>
</dbReference>
<dbReference type="Gene3D" id="3.40.50.620">
    <property type="entry name" value="HUPs"/>
    <property type="match status" value="1"/>
</dbReference>
<dbReference type="GO" id="GO:0004830">
    <property type="term" value="F:tryptophan-tRNA ligase activity"/>
    <property type="evidence" value="ECO:0007669"/>
    <property type="project" value="UniProtKB-EC"/>
</dbReference>
<evidence type="ECO:0000256" key="1">
    <source>
        <dbReference type="ARBA" id="ARBA00004173"/>
    </source>
</evidence>
<evidence type="ECO:0000256" key="9">
    <source>
        <dbReference type="ARBA" id="ARBA00030268"/>
    </source>
</evidence>
<keyword evidence="7 11" id="KW-0648">Protein biosynthesis</keyword>
<feature type="compositionally biased region" description="Low complexity" evidence="12">
    <location>
        <begin position="32"/>
        <end position="45"/>
    </location>
</feature>
<dbReference type="EMBL" id="CP031051">
    <property type="protein sequence ID" value="QDZ25661.1"/>
    <property type="molecule type" value="Genomic_DNA"/>
</dbReference>
<dbReference type="GO" id="GO:0006436">
    <property type="term" value="P:tryptophanyl-tRNA aminoacylation"/>
    <property type="evidence" value="ECO:0007669"/>
    <property type="project" value="InterPro"/>
</dbReference>
<accession>A0A5B8MZ84</accession>
<keyword evidence="14" id="KW-1185">Reference proteome</keyword>
<dbReference type="GO" id="GO:0005739">
    <property type="term" value="C:mitochondrion"/>
    <property type="evidence" value="ECO:0007669"/>
    <property type="project" value="UniProtKB-SubCell"/>
</dbReference>
<sequence>MRGMRCTSSRVVHDLSVTRRNRLLGAGCRARASSTTSEGSAGATSEGKKEERRKRVLSGAQPTGILHLGNYYGAIRNYVDLQENRDAFYTIVDLHAITVSHDPKELRESTRTTAALYLASGVDPKQATIFVQSQVKAHTELSWLLQCATPIGWLERMIQFKEKSRKLRNMEGDDEEEVKRRSQESVSTGLFTYPVLMAADILLYRADLVPVGEDQKQHIELTRDIAVRINDKYGGKKWKKRGGRGGRVLSVPEPYIPPVGARIMSLQDGTSKMSKSAENDASRINLLDTPKQIETKFKRAKTDAFEGLEFGNPERPEATNLLSIYQLATGYNKESIMRECGSMRWGEFKPKLAEAVIASLGPLQSRYNELVDDPAYLDAILKEGAEKASGVAEQTVKDVKDAMGFLI</sequence>
<evidence type="ECO:0000256" key="2">
    <source>
        <dbReference type="ARBA" id="ARBA00005594"/>
    </source>
</evidence>
<dbReference type="AlphaFoldDB" id="A0A5B8MZ84"/>
<dbReference type="HAMAP" id="MF_00140_B">
    <property type="entry name" value="Trp_tRNA_synth_B"/>
    <property type="match status" value="1"/>
</dbReference>
<dbReference type="GO" id="GO:0048608">
    <property type="term" value="P:reproductive structure development"/>
    <property type="evidence" value="ECO:0007669"/>
    <property type="project" value="UniProtKB-ARBA"/>
</dbReference>
<comment type="similarity">
    <text evidence="2 11">Belongs to the class-I aminoacyl-tRNA synthetase family.</text>
</comment>
<proteinExistence type="inferred from homology"/>
<evidence type="ECO:0000256" key="6">
    <source>
        <dbReference type="ARBA" id="ARBA00022840"/>
    </source>
</evidence>
<dbReference type="SUPFAM" id="SSF52374">
    <property type="entry name" value="Nucleotidylyl transferase"/>
    <property type="match status" value="1"/>
</dbReference>